<gene>
    <name evidence="2" type="ORF">BQ8794_170086</name>
</gene>
<dbReference type="InterPro" id="IPR036196">
    <property type="entry name" value="Ptyr_pPase_sf"/>
</dbReference>
<protein>
    <submittedName>
        <fullName evidence="2">Protein tyrosine phosphatase-like protein (Modular protein)</fullName>
    </submittedName>
</protein>
<dbReference type="InterPro" id="IPR023485">
    <property type="entry name" value="Ptyr_pPase"/>
</dbReference>
<evidence type="ECO:0000313" key="2">
    <source>
        <dbReference type="EMBL" id="SIT54593.1"/>
    </source>
</evidence>
<proteinExistence type="predicted"/>
<name>A0A1R3V3V0_9HYPH</name>
<dbReference type="EMBL" id="FTPD01000009">
    <property type="protein sequence ID" value="SIT54593.1"/>
    <property type="molecule type" value="Genomic_DNA"/>
</dbReference>
<feature type="domain" description="Phosphotyrosine protein phosphatase I" evidence="1">
    <location>
        <begin position="2"/>
        <end position="92"/>
    </location>
</feature>
<dbReference type="Gene3D" id="3.40.50.2300">
    <property type="match status" value="1"/>
</dbReference>
<keyword evidence="3" id="KW-1185">Reference proteome</keyword>
<dbReference type="AlphaFoldDB" id="A0A1R3V3V0"/>
<reference evidence="3" key="1">
    <citation type="submission" date="2017-01" db="EMBL/GenBank/DDBJ databases">
        <authorList>
            <person name="Brunel B."/>
        </authorList>
    </citation>
    <scope>NUCLEOTIDE SEQUENCE [LARGE SCALE GENOMIC DNA]</scope>
</reference>
<evidence type="ECO:0000259" key="1">
    <source>
        <dbReference type="SMART" id="SM00226"/>
    </source>
</evidence>
<dbReference type="STRING" id="1631249.BQ8794_170086"/>
<dbReference type="SMART" id="SM00226">
    <property type="entry name" value="LMWPc"/>
    <property type="match status" value="1"/>
</dbReference>
<sequence length="217" mass="23670">MKNVLFVCSQNRLRSPTAEQVFSSRRDIEVASAGTNHDADSPLTHDLVSWADIIFVMEKAHRAKLQQKFKASLKKARVICLDIPVDDEFMDPGLVSSAGSARLEVSRLNDVAERFPRALERSVSANREGRGSQASCLGRRLAWSFSASASPSGAGLASPLSRRARYRSLVGCGGAPLRELLVSRRVMKMSKRLGIVWSVLRRGAGAGRGLDFELGCL</sequence>
<evidence type="ECO:0000313" key="3">
    <source>
        <dbReference type="Proteomes" id="UP000188388"/>
    </source>
</evidence>
<dbReference type="Pfam" id="PF01451">
    <property type="entry name" value="LMWPc"/>
    <property type="match status" value="1"/>
</dbReference>
<dbReference type="SUPFAM" id="SSF52788">
    <property type="entry name" value="Phosphotyrosine protein phosphatases I"/>
    <property type="match status" value="1"/>
</dbReference>
<organism evidence="2 3">
    <name type="scientific">Mesorhizobium prunaredense</name>
    <dbReference type="NCBI Taxonomy" id="1631249"/>
    <lineage>
        <taxon>Bacteria</taxon>
        <taxon>Pseudomonadati</taxon>
        <taxon>Pseudomonadota</taxon>
        <taxon>Alphaproteobacteria</taxon>
        <taxon>Hyphomicrobiales</taxon>
        <taxon>Phyllobacteriaceae</taxon>
        <taxon>Mesorhizobium</taxon>
    </lineage>
</organism>
<accession>A0A1R3V3V0</accession>
<dbReference type="Proteomes" id="UP000188388">
    <property type="component" value="Unassembled WGS sequence"/>
</dbReference>